<name>Q9HFG1_SACBA</name>
<evidence type="ECO:0000313" key="1">
    <source>
        <dbReference type="EMBL" id="CAC16412.1"/>
    </source>
</evidence>
<gene>
    <name evidence="1" type="primary">his4</name>
</gene>
<sequence>MVLPILPLIDDLASWGAKKAYASLVGQVLLDGSSLNKDEIVQFAKEERSAFGDLGLAKCPSFSDDEIIA</sequence>
<dbReference type="EMBL" id="AJ251576">
    <property type="protein sequence ID" value="CAC16412.1"/>
    <property type="molecule type" value="Genomic_DNA"/>
</dbReference>
<feature type="non-terminal residue" evidence="1">
    <location>
        <position position="69"/>
    </location>
</feature>
<reference evidence="1" key="1">
    <citation type="journal article" date="2001" name="Int. J. Syst. Evol. Microbiol.">
        <title>Analysis of the constitution of the beer yeast genome by PCR, sequencing and subtelomeric sequence hybridization.</title>
        <authorList>
            <person name="Casaregola S."/>
            <person name="Nguyen H.V."/>
            <person name="Lapathitis G."/>
            <person name="Kotyk A."/>
            <person name="Gaillardin C."/>
        </authorList>
    </citation>
    <scope>NUCLEOTIDE SEQUENCE</scope>
    <source>
        <strain evidence="1">CBS395</strain>
    </source>
</reference>
<dbReference type="AlphaFoldDB" id="Q9HFG1"/>
<proteinExistence type="predicted"/>
<protein>
    <submittedName>
        <fullName evidence="1">Histidine biosynthesis trifunctional protein</fullName>
    </submittedName>
</protein>
<accession>Q9HFG1</accession>
<organism evidence="1">
    <name type="scientific">Saccharomyces bayanus</name>
    <name type="common">Yeast</name>
    <name type="synonym">Saccharomyces uvarum x Saccharomyces eubayanus</name>
    <dbReference type="NCBI Taxonomy" id="4931"/>
    <lineage>
        <taxon>Eukaryota</taxon>
        <taxon>Fungi</taxon>
        <taxon>Dikarya</taxon>
        <taxon>Ascomycota</taxon>
        <taxon>Saccharomycotina</taxon>
        <taxon>Saccharomycetes</taxon>
        <taxon>Saccharomycetales</taxon>
        <taxon>Saccharomycetaceae</taxon>
        <taxon>Saccharomyces</taxon>
    </lineage>
</organism>